<feature type="transmembrane region" description="Helical" evidence="13">
    <location>
        <begin position="115"/>
        <end position="135"/>
    </location>
</feature>
<dbReference type="PANTHER" id="PTHR13163">
    <property type="entry name" value="SPINAL CORD EXPRESSION PROTEIN 4"/>
    <property type="match status" value="1"/>
</dbReference>
<keyword evidence="14" id="KW-1185">Reference proteome</keyword>
<dbReference type="RefSeq" id="XP_006813671.1">
    <property type="nucleotide sequence ID" value="XM_006813608.1"/>
</dbReference>
<evidence type="ECO:0000256" key="10">
    <source>
        <dbReference type="ARBA" id="ARBA00023186"/>
    </source>
</evidence>
<dbReference type="GeneID" id="102806388"/>
<dbReference type="InterPro" id="IPR032808">
    <property type="entry name" value="DoxX"/>
</dbReference>
<keyword evidence="8 13" id="KW-0472">Membrane</keyword>
<comment type="subcellular location">
    <subcellularLocation>
        <location evidence="2">Cytoplasmic vesicle</location>
    </subcellularLocation>
    <subcellularLocation>
        <location evidence="1">Endoplasmic reticulum membrane</location>
        <topology evidence="1">Multi-pass membrane protein</topology>
    </subcellularLocation>
    <subcellularLocation>
        <location evidence="3">Peroxisome membrane</location>
        <topology evidence="3">Multi-pass membrane protein</topology>
    </subcellularLocation>
</comment>
<dbReference type="Proteomes" id="UP000694865">
    <property type="component" value="Unplaced"/>
</dbReference>
<keyword evidence="5 13" id="KW-0812">Transmembrane</keyword>
<comment type="similarity">
    <text evidence="4">Belongs to the DoxX family.</text>
</comment>
<evidence type="ECO:0000256" key="9">
    <source>
        <dbReference type="ARBA" id="ARBA00023140"/>
    </source>
</evidence>
<keyword evidence="7 13" id="KW-1133">Transmembrane helix</keyword>
<evidence type="ECO:0000313" key="15">
    <source>
        <dbReference type="RefSeq" id="XP_006813671.1"/>
    </source>
</evidence>
<evidence type="ECO:0000256" key="4">
    <source>
        <dbReference type="ARBA" id="ARBA00006679"/>
    </source>
</evidence>
<dbReference type="PANTHER" id="PTHR13163:SF0">
    <property type="entry name" value="NOVEL ACETYLCHOLINE RECEPTOR CHAPERONE"/>
    <property type="match status" value="1"/>
</dbReference>
<evidence type="ECO:0000313" key="14">
    <source>
        <dbReference type="Proteomes" id="UP000694865"/>
    </source>
</evidence>
<keyword evidence="10" id="KW-0143">Chaperone</keyword>
<accession>A0ABM0M0Y0</accession>
<evidence type="ECO:0000256" key="12">
    <source>
        <dbReference type="ARBA" id="ARBA00024424"/>
    </source>
</evidence>
<evidence type="ECO:0000256" key="3">
    <source>
        <dbReference type="ARBA" id="ARBA00004585"/>
    </source>
</evidence>
<keyword evidence="6" id="KW-0256">Endoplasmic reticulum</keyword>
<evidence type="ECO:0000256" key="1">
    <source>
        <dbReference type="ARBA" id="ARBA00004477"/>
    </source>
</evidence>
<feature type="transmembrane region" description="Helical" evidence="13">
    <location>
        <begin position="89"/>
        <end position="109"/>
    </location>
</feature>
<protein>
    <recommendedName>
        <fullName evidence="12">Novel acetylcholine receptor chaperone</fullName>
    </recommendedName>
</protein>
<dbReference type="InterPro" id="IPR040399">
    <property type="entry name" value="TMEM35A/B"/>
</dbReference>
<keyword evidence="11" id="KW-0968">Cytoplasmic vesicle</keyword>
<evidence type="ECO:0000256" key="11">
    <source>
        <dbReference type="ARBA" id="ARBA00023329"/>
    </source>
</evidence>
<evidence type="ECO:0000256" key="6">
    <source>
        <dbReference type="ARBA" id="ARBA00022824"/>
    </source>
</evidence>
<evidence type="ECO:0000256" key="8">
    <source>
        <dbReference type="ARBA" id="ARBA00023136"/>
    </source>
</evidence>
<proteinExistence type="inferred from homology"/>
<feature type="transmembrane region" description="Helical" evidence="13">
    <location>
        <begin position="62"/>
        <end position="82"/>
    </location>
</feature>
<evidence type="ECO:0000256" key="7">
    <source>
        <dbReference type="ARBA" id="ARBA00022989"/>
    </source>
</evidence>
<sequence>MASNVLIALSIAIGIFFVFTGSLKVTPALNKQIHDELRKDFGKYARDFPLRQYTGWKPKSKLYMKTIGWFEVICGAVLVFLPSSKLKNLANLILLGIITGAIYTHHIIGDPIAKSTGAIIFWLLLVTRFIIAVKFQPKERKLKSR</sequence>
<name>A0ABM0M0Y0_SACKO</name>
<dbReference type="Pfam" id="PF13564">
    <property type="entry name" value="DoxX_2"/>
    <property type="match status" value="1"/>
</dbReference>
<evidence type="ECO:0000256" key="2">
    <source>
        <dbReference type="ARBA" id="ARBA00004541"/>
    </source>
</evidence>
<keyword evidence="9" id="KW-0576">Peroxisome</keyword>
<organism evidence="14 15">
    <name type="scientific">Saccoglossus kowalevskii</name>
    <name type="common">Acorn worm</name>
    <dbReference type="NCBI Taxonomy" id="10224"/>
    <lineage>
        <taxon>Eukaryota</taxon>
        <taxon>Metazoa</taxon>
        <taxon>Hemichordata</taxon>
        <taxon>Enteropneusta</taxon>
        <taxon>Harrimaniidae</taxon>
        <taxon>Saccoglossus</taxon>
    </lineage>
</organism>
<evidence type="ECO:0000256" key="13">
    <source>
        <dbReference type="SAM" id="Phobius"/>
    </source>
</evidence>
<reference evidence="15" key="1">
    <citation type="submission" date="2025-08" db="UniProtKB">
        <authorList>
            <consortium name="RefSeq"/>
        </authorList>
    </citation>
    <scope>IDENTIFICATION</scope>
    <source>
        <tissue evidence="15">Testes</tissue>
    </source>
</reference>
<gene>
    <name evidence="15" type="primary">LOC102806388</name>
</gene>
<evidence type="ECO:0000256" key="5">
    <source>
        <dbReference type="ARBA" id="ARBA00022692"/>
    </source>
</evidence>